<proteinExistence type="predicted"/>
<organism evidence="1 2">
    <name type="scientific">Corynebacterium breve</name>
    <dbReference type="NCBI Taxonomy" id="3049799"/>
    <lineage>
        <taxon>Bacteria</taxon>
        <taxon>Bacillati</taxon>
        <taxon>Actinomycetota</taxon>
        <taxon>Actinomycetes</taxon>
        <taxon>Mycobacteriales</taxon>
        <taxon>Corynebacteriaceae</taxon>
        <taxon>Corynebacterium</taxon>
    </lineage>
</organism>
<dbReference type="EMBL" id="CP126969">
    <property type="protein sequence ID" value="WIM67757.1"/>
    <property type="molecule type" value="Genomic_DNA"/>
</dbReference>
<accession>A0ABY8VF65</accession>
<keyword evidence="2" id="KW-1185">Reference proteome</keyword>
<evidence type="ECO:0000313" key="1">
    <source>
        <dbReference type="EMBL" id="WIM67757.1"/>
    </source>
</evidence>
<reference evidence="1 2" key="1">
    <citation type="submission" date="2023-05" db="EMBL/GenBank/DDBJ databases">
        <title>Corynebacterium suedekumii sp. nov. and Corynebacterium breve sp. nov. isolated from raw cow's milk.</title>
        <authorList>
            <person name="Baer M.K."/>
            <person name="Mehl L."/>
            <person name="Hellmuth R."/>
            <person name="Marke G."/>
            <person name="Lipski A."/>
        </authorList>
    </citation>
    <scope>NUCLEOTIDE SEQUENCE [LARGE SCALE GENOMIC DNA]</scope>
    <source>
        <strain evidence="1 2">R4</strain>
    </source>
</reference>
<gene>
    <name evidence="1" type="ORF">QP027_11885</name>
</gene>
<sequence length="69" mass="7529">MLVVQGNSIGDSSTVGLRSYLPVESRFTSTGVFRGGTVVDKRKSFVGVVMTDYGCFWPRTPIDQGQVKL</sequence>
<evidence type="ECO:0000313" key="2">
    <source>
        <dbReference type="Proteomes" id="UP001225598"/>
    </source>
</evidence>
<dbReference type="RefSeq" id="WP_284825082.1">
    <property type="nucleotide sequence ID" value="NZ_CP126969.1"/>
</dbReference>
<name>A0ABY8VF65_9CORY</name>
<protein>
    <submittedName>
        <fullName evidence="1">Uncharacterized protein</fullName>
    </submittedName>
</protein>
<dbReference type="Proteomes" id="UP001225598">
    <property type="component" value="Chromosome"/>
</dbReference>